<feature type="domain" description="Pyrimidine nucleoside phosphorylase C-terminal" evidence="3">
    <location>
        <begin position="68"/>
        <end position="118"/>
    </location>
</feature>
<evidence type="ECO:0000256" key="1">
    <source>
        <dbReference type="ARBA" id="ARBA00022676"/>
    </source>
</evidence>
<sequence>MLISGRLAQNDADARAKLQAVLDNVKRPRSLAEMVAAQKGPNDFVENYDKYLPTAMLSKAVYADGEGFVAEMDTRALGMAVVSMGGGRRQASDPIDYSVGFTIWPAWAIALTGSGRWR</sequence>
<dbReference type="SMART" id="SM00941">
    <property type="entry name" value="PYNP_C"/>
    <property type="match status" value="1"/>
</dbReference>
<protein>
    <submittedName>
        <fullName evidence="4">Thymidine phosphorylase</fullName>
        <ecNumber evidence="4">2.4.2.4</ecNumber>
    </submittedName>
</protein>
<dbReference type="Gene3D" id="3.90.1170.30">
    <property type="entry name" value="Pyrimidine nucleoside phosphorylase-like, C-terminal domain"/>
    <property type="match status" value="1"/>
</dbReference>
<evidence type="ECO:0000259" key="3">
    <source>
        <dbReference type="SMART" id="SM00941"/>
    </source>
</evidence>
<dbReference type="EC" id="2.4.2.4" evidence="4"/>
<dbReference type="InterPro" id="IPR036566">
    <property type="entry name" value="PYNP-like_C_sf"/>
</dbReference>
<dbReference type="Gene3D" id="3.40.1030.10">
    <property type="entry name" value="Nucleoside phosphorylase/phosphoribosyltransferase catalytic domain"/>
    <property type="match status" value="1"/>
</dbReference>
<dbReference type="GO" id="GO:0006206">
    <property type="term" value="P:pyrimidine nucleobase metabolic process"/>
    <property type="evidence" value="ECO:0007669"/>
    <property type="project" value="InterPro"/>
</dbReference>
<evidence type="ECO:0000313" key="4">
    <source>
        <dbReference type="EMBL" id="VTN13828.1"/>
    </source>
</evidence>
<dbReference type="EMBL" id="CABDVU010000001">
    <property type="protein sequence ID" value="VTN13828.1"/>
    <property type="molecule type" value="Genomic_DNA"/>
</dbReference>
<name>A0A4U9DBX8_RAOTE</name>
<dbReference type="InterPro" id="IPR013102">
    <property type="entry name" value="PYNP_C"/>
</dbReference>
<proteinExistence type="predicted"/>
<dbReference type="GO" id="GO:0009032">
    <property type="term" value="F:thymidine phosphorylase activity"/>
    <property type="evidence" value="ECO:0007669"/>
    <property type="project" value="UniProtKB-EC"/>
</dbReference>
<dbReference type="Proteomes" id="UP000339249">
    <property type="component" value="Unassembled WGS sequence"/>
</dbReference>
<dbReference type="PANTHER" id="PTHR10515:SF0">
    <property type="entry name" value="THYMIDINE PHOSPHORYLASE"/>
    <property type="match status" value="1"/>
</dbReference>
<dbReference type="InterPro" id="IPR000053">
    <property type="entry name" value="Thymidine/pyrmidine_PPase"/>
</dbReference>
<dbReference type="PANTHER" id="PTHR10515">
    <property type="entry name" value="THYMIDINE PHOSPHORYLASE"/>
    <property type="match status" value="1"/>
</dbReference>
<keyword evidence="1 4" id="KW-0328">Glycosyltransferase</keyword>
<dbReference type="Pfam" id="PF07831">
    <property type="entry name" value="PYNP_C"/>
    <property type="match status" value="1"/>
</dbReference>
<keyword evidence="2 4" id="KW-0808">Transferase</keyword>
<gene>
    <name evidence="4" type="primary">deoA_4</name>
    <name evidence="4" type="ORF">NCTC9185_05873</name>
</gene>
<reference evidence="4 5" key="1">
    <citation type="submission" date="2019-04" db="EMBL/GenBank/DDBJ databases">
        <authorList>
            <consortium name="Pathogen Informatics"/>
        </authorList>
    </citation>
    <scope>NUCLEOTIDE SEQUENCE [LARGE SCALE GENOMIC DNA]</scope>
    <source>
        <strain evidence="4 5">NCTC9185</strain>
    </source>
</reference>
<dbReference type="AlphaFoldDB" id="A0A4U9DBX8"/>
<dbReference type="GO" id="GO:0004645">
    <property type="term" value="F:1,4-alpha-oligoglucan phosphorylase activity"/>
    <property type="evidence" value="ECO:0007669"/>
    <property type="project" value="InterPro"/>
</dbReference>
<organism evidence="4 5">
    <name type="scientific">Raoultella terrigena</name>
    <name type="common">Klebsiella terrigena</name>
    <dbReference type="NCBI Taxonomy" id="577"/>
    <lineage>
        <taxon>Bacteria</taxon>
        <taxon>Pseudomonadati</taxon>
        <taxon>Pseudomonadota</taxon>
        <taxon>Gammaproteobacteria</taxon>
        <taxon>Enterobacterales</taxon>
        <taxon>Enterobacteriaceae</taxon>
        <taxon>Klebsiella/Raoultella group</taxon>
        <taxon>Raoultella</taxon>
    </lineage>
</organism>
<evidence type="ECO:0000313" key="5">
    <source>
        <dbReference type="Proteomes" id="UP000339249"/>
    </source>
</evidence>
<dbReference type="GO" id="GO:0006213">
    <property type="term" value="P:pyrimidine nucleoside metabolic process"/>
    <property type="evidence" value="ECO:0007669"/>
    <property type="project" value="InterPro"/>
</dbReference>
<evidence type="ECO:0000256" key="2">
    <source>
        <dbReference type="ARBA" id="ARBA00022679"/>
    </source>
</evidence>
<accession>A0A4U9DBX8</accession>
<dbReference type="SUPFAM" id="SSF54680">
    <property type="entry name" value="Pyrimidine nucleoside phosphorylase C-terminal domain"/>
    <property type="match status" value="1"/>
</dbReference>
<dbReference type="InterPro" id="IPR035902">
    <property type="entry name" value="Nuc_phospho_transferase"/>
</dbReference>
<dbReference type="GO" id="GO:0005829">
    <property type="term" value="C:cytosol"/>
    <property type="evidence" value="ECO:0007669"/>
    <property type="project" value="TreeGrafter"/>
</dbReference>